<dbReference type="InterPro" id="IPR003439">
    <property type="entry name" value="ABC_transporter-like_ATP-bd"/>
</dbReference>
<gene>
    <name evidence="6" type="ORF">FM114_05870</name>
</gene>
<comment type="similarity">
    <text evidence="1">Belongs to the ABC transporter superfamily.</text>
</comment>
<protein>
    <submittedName>
        <fullName evidence="6">ABC transporter, ATP-binding protein</fullName>
    </submittedName>
</protein>
<feature type="domain" description="ABC transporter" evidence="5">
    <location>
        <begin position="2"/>
        <end position="229"/>
    </location>
</feature>
<evidence type="ECO:0000313" key="6">
    <source>
        <dbReference type="EMBL" id="SJN27960.1"/>
    </source>
</evidence>
<dbReference type="PANTHER" id="PTHR43335:SF4">
    <property type="entry name" value="ABC TRANSPORTER, ATP-BINDING PROTEIN"/>
    <property type="match status" value="1"/>
</dbReference>
<dbReference type="EMBL" id="FUKQ01000024">
    <property type="protein sequence ID" value="SJN27960.1"/>
    <property type="molecule type" value="Genomic_DNA"/>
</dbReference>
<dbReference type="Proteomes" id="UP000188342">
    <property type="component" value="Unassembled WGS sequence"/>
</dbReference>
<dbReference type="PROSITE" id="PS00211">
    <property type="entry name" value="ABC_TRANSPORTER_1"/>
    <property type="match status" value="1"/>
</dbReference>
<dbReference type="PANTHER" id="PTHR43335">
    <property type="entry name" value="ABC TRANSPORTER, ATP-BINDING PROTEIN"/>
    <property type="match status" value="1"/>
</dbReference>
<dbReference type="AlphaFoldDB" id="A0A1R4J791"/>
<keyword evidence="4 6" id="KW-0067">ATP-binding</keyword>
<evidence type="ECO:0000313" key="7">
    <source>
        <dbReference type="Proteomes" id="UP000188342"/>
    </source>
</evidence>
<keyword evidence="3" id="KW-0547">Nucleotide-binding</keyword>
<sequence>MLDVQQLTRRYGDKIAVDDVSFTVGDGQMIGFVGGNGAGKTTTMRMTMGLLAPDAGQVLWQGCPASAADRAHFGYMPEERGLYPKQPILDQLVYLARLKGMSAPAARAEALELLERFGLAERVKDKLEKLSLGNQQRVQIAAAVMASPTCLVLDEPFSGLDPTAIDQMADLLRERASHGIPVLFSSHQLDLIDRLCDGLVILAKGRVVAKGSKDELESRGRVRHRLVASTDLGWVRDIAGVVTEDVDGRTALLEFVTPEAQRTVLTEALRRGEVLELARVRPTLSEIYREVAA</sequence>
<accession>A0A1R4J791</accession>
<dbReference type="Gene3D" id="3.40.50.300">
    <property type="entry name" value="P-loop containing nucleotide triphosphate hydrolases"/>
    <property type="match status" value="1"/>
</dbReference>
<evidence type="ECO:0000256" key="4">
    <source>
        <dbReference type="ARBA" id="ARBA00022840"/>
    </source>
</evidence>
<dbReference type="InterPro" id="IPR017871">
    <property type="entry name" value="ABC_transporter-like_CS"/>
</dbReference>
<dbReference type="RefSeq" id="WP_094764257.1">
    <property type="nucleotide sequence ID" value="NZ_FUKQ01000024.1"/>
</dbReference>
<evidence type="ECO:0000259" key="5">
    <source>
        <dbReference type="PROSITE" id="PS50893"/>
    </source>
</evidence>
<dbReference type="InterPro" id="IPR003593">
    <property type="entry name" value="AAA+_ATPase"/>
</dbReference>
<dbReference type="SUPFAM" id="SSF52540">
    <property type="entry name" value="P-loop containing nucleoside triphosphate hydrolases"/>
    <property type="match status" value="1"/>
</dbReference>
<dbReference type="PROSITE" id="PS50893">
    <property type="entry name" value="ABC_TRANSPORTER_2"/>
    <property type="match status" value="1"/>
</dbReference>
<evidence type="ECO:0000256" key="3">
    <source>
        <dbReference type="ARBA" id="ARBA00022741"/>
    </source>
</evidence>
<dbReference type="OrthoDB" id="9804819at2"/>
<dbReference type="STRING" id="1255658.FM114_05870"/>
<reference evidence="6 7" key="1">
    <citation type="submission" date="2017-02" db="EMBL/GenBank/DDBJ databases">
        <authorList>
            <person name="Peterson S.W."/>
        </authorList>
    </citation>
    <scope>NUCLEOTIDE SEQUENCE [LARGE SCALE GENOMIC DNA]</scope>
    <source>
        <strain evidence="6 7">LSP_Lj1</strain>
    </source>
</reference>
<dbReference type="SMART" id="SM00382">
    <property type="entry name" value="AAA"/>
    <property type="match status" value="1"/>
</dbReference>
<dbReference type="InterPro" id="IPR027417">
    <property type="entry name" value="P-loop_NTPase"/>
</dbReference>
<dbReference type="GO" id="GO:0016887">
    <property type="term" value="F:ATP hydrolysis activity"/>
    <property type="evidence" value="ECO:0007669"/>
    <property type="project" value="InterPro"/>
</dbReference>
<dbReference type="Pfam" id="PF00005">
    <property type="entry name" value="ABC_tran"/>
    <property type="match status" value="1"/>
</dbReference>
<evidence type="ECO:0000256" key="1">
    <source>
        <dbReference type="ARBA" id="ARBA00005417"/>
    </source>
</evidence>
<organism evidence="6 7">
    <name type="scientific">Luteococcus japonicus LSP_Lj1</name>
    <dbReference type="NCBI Taxonomy" id="1255658"/>
    <lineage>
        <taxon>Bacteria</taxon>
        <taxon>Bacillati</taxon>
        <taxon>Actinomycetota</taxon>
        <taxon>Actinomycetes</taxon>
        <taxon>Propionibacteriales</taxon>
        <taxon>Propionibacteriaceae</taxon>
        <taxon>Luteococcus</taxon>
    </lineage>
</organism>
<keyword evidence="2" id="KW-0813">Transport</keyword>
<dbReference type="Pfam" id="PF13732">
    <property type="entry name" value="DrrA1-3_C"/>
    <property type="match status" value="1"/>
</dbReference>
<proteinExistence type="inferred from homology"/>
<name>A0A1R4J791_9ACTN</name>
<dbReference type="InterPro" id="IPR025302">
    <property type="entry name" value="DrrA1/2-like_C"/>
</dbReference>
<keyword evidence="7" id="KW-1185">Reference proteome</keyword>
<dbReference type="GO" id="GO:0005524">
    <property type="term" value="F:ATP binding"/>
    <property type="evidence" value="ECO:0007669"/>
    <property type="project" value="UniProtKB-KW"/>
</dbReference>
<evidence type="ECO:0000256" key="2">
    <source>
        <dbReference type="ARBA" id="ARBA00022448"/>
    </source>
</evidence>